<organism evidence="1">
    <name type="scientific">Ackermannviridae sp</name>
    <dbReference type="NCBI Taxonomy" id="2831612"/>
    <lineage>
        <taxon>Viruses</taxon>
        <taxon>Duplodnaviria</taxon>
        <taxon>Heunggongvirae</taxon>
        <taxon>Uroviricota</taxon>
        <taxon>Caudoviricetes</taxon>
        <taxon>Pantevenvirales</taxon>
        <taxon>Ackermannviridae</taxon>
    </lineage>
</organism>
<reference evidence="1" key="1">
    <citation type="journal article" date="2021" name="Proc. Natl. Acad. Sci. U.S.A.">
        <title>A Catalog of Tens of Thousands of Viruses from Human Metagenomes Reveals Hidden Associations with Chronic Diseases.</title>
        <authorList>
            <person name="Tisza M.J."/>
            <person name="Buck C.B."/>
        </authorList>
    </citation>
    <scope>NUCLEOTIDE SEQUENCE</scope>
    <source>
        <strain evidence="1">Cttzo28</strain>
    </source>
</reference>
<evidence type="ECO:0000313" key="1">
    <source>
        <dbReference type="EMBL" id="DAE92860.1"/>
    </source>
</evidence>
<protein>
    <submittedName>
        <fullName evidence="1">Uncharacterized protein</fullName>
    </submittedName>
</protein>
<name>A0A8S5RU07_9CAUD</name>
<accession>A0A8S5RU07</accession>
<proteinExistence type="predicted"/>
<sequence length="45" mass="5159">MALYCNAFHPRRRSQVLHGKAAAWQGFARRSNAMEKQRVATELLS</sequence>
<dbReference type="EMBL" id="BK055796">
    <property type="protein sequence ID" value="DAE92860.1"/>
    <property type="molecule type" value="Genomic_DNA"/>
</dbReference>